<dbReference type="SUPFAM" id="SSF52821">
    <property type="entry name" value="Rhodanese/Cell cycle control phosphatase"/>
    <property type="match status" value="1"/>
</dbReference>
<dbReference type="SMART" id="SM00450">
    <property type="entry name" value="RHOD"/>
    <property type="match status" value="1"/>
</dbReference>
<gene>
    <name evidence="2" type="ORF">SPPG_02004</name>
</gene>
<dbReference type="Proteomes" id="UP000053201">
    <property type="component" value="Unassembled WGS sequence"/>
</dbReference>
<dbReference type="STRING" id="645134.A0A0L0HPD7"/>
<sequence length="167" mass="18586">MLSATRTVLARRLMTRAPACSRAFSQTPASLGLFSDYVKTLKTNVKEITSEQLNAKLTKDPVNGPPPTVHVLDVRETYEWNEEHLPFAVYTGRGCLERDIEGLIPDQFDEIILYCAGGNRSIVAADSLQKMGYKNVYSLAGGIGGWKKDGYQIVQNFKTYSDQVKGY</sequence>
<feature type="domain" description="Rhodanese" evidence="1">
    <location>
        <begin position="65"/>
        <end position="155"/>
    </location>
</feature>
<dbReference type="PANTHER" id="PTHR44086:SF10">
    <property type="entry name" value="THIOSULFATE SULFURTRANSFERASE_RHODANESE-LIKE DOMAIN-CONTAINING PROTEIN 3"/>
    <property type="match status" value="1"/>
</dbReference>
<reference evidence="2 3" key="1">
    <citation type="submission" date="2009-08" db="EMBL/GenBank/DDBJ databases">
        <title>The Genome Sequence of Spizellomyces punctatus strain DAOM BR117.</title>
        <authorList>
            <consortium name="The Broad Institute Genome Sequencing Platform"/>
            <person name="Russ C."/>
            <person name="Cuomo C."/>
            <person name="Shea T."/>
            <person name="Young S.K."/>
            <person name="Zeng Q."/>
            <person name="Koehrsen M."/>
            <person name="Haas B."/>
            <person name="Borodovsky M."/>
            <person name="Guigo R."/>
            <person name="Alvarado L."/>
            <person name="Berlin A."/>
            <person name="Bochicchio J."/>
            <person name="Borenstein D."/>
            <person name="Chapman S."/>
            <person name="Chen Z."/>
            <person name="Engels R."/>
            <person name="Freedman E."/>
            <person name="Gellesch M."/>
            <person name="Goldberg J."/>
            <person name="Griggs A."/>
            <person name="Gujja S."/>
            <person name="Heiman D."/>
            <person name="Hepburn T."/>
            <person name="Howarth C."/>
            <person name="Jen D."/>
            <person name="Larson L."/>
            <person name="Lewis B."/>
            <person name="Mehta T."/>
            <person name="Park D."/>
            <person name="Pearson M."/>
            <person name="Roberts A."/>
            <person name="Saif S."/>
            <person name="Shenoy N."/>
            <person name="Sisk P."/>
            <person name="Stolte C."/>
            <person name="Sykes S."/>
            <person name="Thomson T."/>
            <person name="Walk T."/>
            <person name="White J."/>
            <person name="Yandava C."/>
            <person name="Burger G."/>
            <person name="Gray M.W."/>
            <person name="Holland P.W.H."/>
            <person name="King N."/>
            <person name="Lang F.B.F."/>
            <person name="Roger A.J."/>
            <person name="Ruiz-Trillo I."/>
            <person name="Lander E."/>
            <person name="Nusbaum C."/>
        </authorList>
    </citation>
    <scope>NUCLEOTIDE SEQUENCE [LARGE SCALE GENOMIC DNA]</scope>
    <source>
        <strain evidence="2 3">DAOM BR117</strain>
    </source>
</reference>
<name>A0A0L0HPD7_SPIPD</name>
<proteinExistence type="predicted"/>
<protein>
    <recommendedName>
        <fullName evidence="1">Rhodanese domain-containing protein</fullName>
    </recommendedName>
</protein>
<dbReference type="CDD" id="cd00158">
    <property type="entry name" value="RHOD"/>
    <property type="match status" value="1"/>
</dbReference>
<dbReference type="InterPro" id="IPR036873">
    <property type="entry name" value="Rhodanese-like_dom_sf"/>
</dbReference>
<dbReference type="InterPro" id="IPR001763">
    <property type="entry name" value="Rhodanese-like_dom"/>
</dbReference>
<keyword evidence="3" id="KW-1185">Reference proteome</keyword>
<evidence type="ECO:0000313" key="2">
    <source>
        <dbReference type="EMBL" id="KND02923.1"/>
    </source>
</evidence>
<evidence type="ECO:0000313" key="3">
    <source>
        <dbReference type="Proteomes" id="UP000053201"/>
    </source>
</evidence>
<dbReference type="Pfam" id="PF00581">
    <property type="entry name" value="Rhodanese"/>
    <property type="match status" value="1"/>
</dbReference>
<accession>A0A0L0HPD7</accession>
<dbReference type="OrthoDB" id="566238at2759"/>
<dbReference type="GO" id="GO:0004792">
    <property type="term" value="F:thiosulfate-cyanide sulfurtransferase activity"/>
    <property type="evidence" value="ECO:0007669"/>
    <property type="project" value="TreeGrafter"/>
</dbReference>
<dbReference type="AlphaFoldDB" id="A0A0L0HPD7"/>
<dbReference type="VEuPathDB" id="FungiDB:SPPG_02004"/>
<dbReference type="OMA" id="CEWDYDE"/>
<dbReference type="RefSeq" id="XP_016610962.1">
    <property type="nucleotide sequence ID" value="XM_016750308.1"/>
</dbReference>
<dbReference type="GeneID" id="27685628"/>
<dbReference type="eggNOG" id="ENOG502RV8G">
    <property type="taxonomic scope" value="Eukaryota"/>
</dbReference>
<dbReference type="PROSITE" id="PS50206">
    <property type="entry name" value="RHODANESE_3"/>
    <property type="match status" value="1"/>
</dbReference>
<dbReference type="InParanoid" id="A0A0L0HPD7"/>
<dbReference type="PANTHER" id="PTHR44086">
    <property type="entry name" value="THIOSULFATE SULFURTRANSFERASE RDL2, MITOCHONDRIAL-RELATED"/>
    <property type="match status" value="1"/>
</dbReference>
<dbReference type="Gene3D" id="3.40.250.10">
    <property type="entry name" value="Rhodanese-like domain"/>
    <property type="match status" value="1"/>
</dbReference>
<evidence type="ECO:0000259" key="1">
    <source>
        <dbReference type="PROSITE" id="PS50206"/>
    </source>
</evidence>
<organism evidence="2 3">
    <name type="scientific">Spizellomyces punctatus (strain DAOM BR117)</name>
    <dbReference type="NCBI Taxonomy" id="645134"/>
    <lineage>
        <taxon>Eukaryota</taxon>
        <taxon>Fungi</taxon>
        <taxon>Fungi incertae sedis</taxon>
        <taxon>Chytridiomycota</taxon>
        <taxon>Chytridiomycota incertae sedis</taxon>
        <taxon>Chytridiomycetes</taxon>
        <taxon>Spizellomycetales</taxon>
        <taxon>Spizellomycetaceae</taxon>
        <taxon>Spizellomyces</taxon>
    </lineage>
</organism>
<dbReference type="GO" id="GO:0005739">
    <property type="term" value="C:mitochondrion"/>
    <property type="evidence" value="ECO:0007669"/>
    <property type="project" value="TreeGrafter"/>
</dbReference>
<dbReference type="EMBL" id="KQ257452">
    <property type="protein sequence ID" value="KND02923.1"/>
    <property type="molecule type" value="Genomic_DNA"/>
</dbReference>